<name>U3PBF7_LEIXC</name>
<sequence length="148" mass="16307">MYRPDHAAHTGDTAHHDDRVQFLVVGDDTSLTELEAELALLPLCSRGRVFVEVEDAREVIPLAAPMRMTVTWLVRTERSGRPGTSERCAHGEAALRAVRAWSAEMLCDGPGQTRAIVMGSWALVTEIREHLTDTVGMPVEAIAEPVRH</sequence>
<dbReference type="STRING" id="1389489.O159_20950"/>
<dbReference type="HOGENOM" id="CLU_1675876_0_0_11"/>
<gene>
    <name evidence="2" type="ORF">O159_20950</name>
</gene>
<dbReference type="InterPro" id="IPR039261">
    <property type="entry name" value="FNR_nucleotide-bd"/>
</dbReference>
<dbReference type="InterPro" id="IPR007037">
    <property type="entry name" value="SIP_rossman_dom"/>
</dbReference>
<dbReference type="Gene3D" id="3.40.50.80">
    <property type="entry name" value="Nucleotide-binding domain of ferredoxin-NADP reductase (FNR) module"/>
    <property type="match status" value="1"/>
</dbReference>
<keyword evidence="3" id="KW-1185">Reference proteome</keyword>
<accession>U3PBF7</accession>
<evidence type="ECO:0000313" key="3">
    <source>
        <dbReference type="Proteomes" id="UP000016743"/>
    </source>
</evidence>
<evidence type="ECO:0000259" key="1">
    <source>
        <dbReference type="Pfam" id="PF04954"/>
    </source>
</evidence>
<dbReference type="PATRIC" id="fig|1389489.3.peg.2009"/>
<dbReference type="RefSeq" id="WP_021755574.1">
    <property type="nucleotide sequence ID" value="NC_022438.1"/>
</dbReference>
<dbReference type="AlphaFoldDB" id="U3PBF7"/>
<feature type="domain" description="SIP-like Rossmann fold" evidence="1">
    <location>
        <begin position="21"/>
        <end position="142"/>
    </location>
</feature>
<dbReference type="OrthoDB" id="5123323at2"/>
<dbReference type="EMBL" id="CP006734">
    <property type="protein sequence ID" value="AGW42077.1"/>
    <property type="molecule type" value="Genomic_DNA"/>
</dbReference>
<evidence type="ECO:0000313" key="2">
    <source>
        <dbReference type="EMBL" id="AGW42077.1"/>
    </source>
</evidence>
<proteinExistence type="predicted"/>
<reference evidence="2 3" key="1">
    <citation type="journal article" date="2013" name="Genome Announc.">
        <title>Complete Genome Sequence of Leifsonia xyli subsp. cynodontis Strain DSM46306, a Gram-Positive Bacterial Pathogen of Grasses.</title>
        <authorList>
            <person name="Monteiro-Vitorello C.B."/>
            <person name="Zerillo M.M."/>
            <person name="Van Sluys M.A."/>
            <person name="Camargo L.E."/>
            <person name="Kitajima J.P."/>
        </authorList>
    </citation>
    <scope>NUCLEOTIDE SEQUENCE [LARGE SCALE GENOMIC DNA]</scope>
    <source>
        <strain evidence="2 3">DSM 46306</strain>
    </source>
</reference>
<organism evidence="2 3">
    <name type="scientific">Leifsonia xyli subsp. cynodontis DSM 46306</name>
    <dbReference type="NCBI Taxonomy" id="1389489"/>
    <lineage>
        <taxon>Bacteria</taxon>
        <taxon>Bacillati</taxon>
        <taxon>Actinomycetota</taxon>
        <taxon>Actinomycetes</taxon>
        <taxon>Micrococcales</taxon>
        <taxon>Microbacteriaceae</taxon>
        <taxon>Leifsonia</taxon>
    </lineage>
</organism>
<dbReference type="Proteomes" id="UP000016743">
    <property type="component" value="Chromosome"/>
</dbReference>
<dbReference type="KEGG" id="lxy:O159_20950"/>
<dbReference type="eggNOG" id="COG2375">
    <property type="taxonomic scope" value="Bacteria"/>
</dbReference>
<dbReference type="Pfam" id="PF04954">
    <property type="entry name" value="SIP"/>
    <property type="match status" value="1"/>
</dbReference>
<protein>
    <recommendedName>
        <fullName evidence="1">SIP-like Rossmann fold domain-containing protein</fullName>
    </recommendedName>
</protein>